<name>A0A834WVX6_9FABA</name>
<sequence length="111" mass="12290">MASGKVANMGLGQDLFKEDQKVVEAVKQDLLFEDIEQVTQGMDYIQAGTVTPVLSPVADDVDIAGVGWKYAERRNRINGDGRRCLTRRRVGNGSVDKNRNLMELNMGPTYS</sequence>
<evidence type="ECO:0000313" key="2">
    <source>
        <dbReference type="Proteomes" id="UP000634136"/>
    </source>
</evidence>
<accession>A0A834WVX6</accession>
<organism evidence="1 2">
    <name type="scientific">Senna tora</name>
    <dbReference type="NCBI Taxonomy" id="362788"/>
    <lineage>
        <taxon>Eukaryota</taxon>
        <taxon>Viridiplantae</taxon>
        <taxon>Streptophyta</taxon>
        <taxon>Embryophyta</taxon>
        <taxon>Tracheophyta</taxon>
        <taxon>Spermatophyta</taxon>
        <taxon>Magnoliopsida</taxon>
        <taxon>eudicotyledons</taxon>
        <taxon>Gunneridae</taxon>
        <taxon>Pentapetalae</taxon>
        <taxon>rosids</taxon>
        <taxon>fabids</taxon>
        <taxon>Fabales</taxon>
        <taxon>Fabaceae</taxon>
        <taxon>Caesalpinioideae</taxon>
        <taxon>Cassia clade</taxon>
        <taxon>Senna</taxon>
    </lineage>
</organism>
<dbReference type="Proteomes" id="UP000634136">
    <property type="component" value="Unassembled WGS sequence"/>
</dbReference>
<gene>
    <name evidence="1" type="ORF">G2W53_015650</name>
</gene>
<evidence type="ECO:0000313" key="1">
    <source>
        <dbReference type="EMBL" id="KAF7833317.1"/>
    </source>
</evidence>
<dbReference type="AlphaFoldDB" id="A0A834WVX6"/>
<comment type="caution">
    <text evidence="1">The sequence shown here is derived from an EMBL/GenBank/DDBJ whole genome shotgun (WGS) entry which is preliminary data.</text>
</comment>
<protein>
    <submittedName>
        <fullName evidence="1">Uncharacterized protein</fullName>
    </submittedName>
</protein>
<dbReference type="EMBL" id="JAAIUW010000005">
    <property type="protein sequence ID" value="KAF7833317.1"/>
    <property type="molecule type" value="Genomic_DNA"/>
</dbReference>
<proteinExistence type="predicted"/>
<reference evidence="1" key="1">
    <citation type="submission" date="2020-09" db="EMBL/GenBank/DDBJ databases">
        <title>Genome-Enabled Discovery of Anthraquinone Biosynthesis in Senna tora.</title>
        <authorList>
            <person name="Kang S.-H."/>
            <person name="Pandey R.P."/>
            <person name="Lee C.-M."/>
            <person name="Sim J.-S."/>
            <person name="Jeong J.-T."/>
            <person name="Choi B.-S."/>
            <person name="Jung M."/>
            <person name="Ginzburg D."/>
            <person name="Zhao K."/>
            <person name="Won S.Y."/>
            <person name="Oh T.-J."/>
            <person name="Yu Y."/>
            <person name="Kim N.-H."/>
            <person name="Lee O.R."/>
            <person name="Lee T.-H."/>
            <person name="Bashyal P."/>
            <person name="Kim T.-S."/>
            <person name="Lee W.-H."/>
            <person name="Kawkins C."/>
            <person name="Kim C.-K."/>
            <person name="Kim J.S."/>
            <person name="Ahn B.O."/>
            <person name="Rhee S.Y."/>
            <person name="Sohng J.K."/>
        </authorList>
    </citation>
    <scope>NUCLEOTIDE SEQUENCE</scope>
    <source>
        <tissue evidence="1">Leaf</tissue>
    </source>
</reference>
<keyword evidence="2" id="KW-1185">Reference proteome</keyword>